<dbReference type="Gene3D" id="2.40.50.100">
    <property type="match status" value="1"/>
</dbReference>
<dbReference type="GO" id="GO:0031405">
    <property type="term" value="F:lipoic acid binding"/>
    <property type="evidence" value="ECO:0007669"/>
    <property type="project" value="TreeGrafter"/>
</dbReference>
<dbReference type="KEGG" id="rtc:APU90_00265"/>
<dbReference type="GeneID" id="93667115"/>
<keyword evidence="5 6" id="KW-0012">Acyltransferase</keyword>
<evidence type="ECO:0000259" key="8">
    <source>
        <dbReference type="PROSITE" id="PS50968"/>
    </source>
</evidence>
<dbReference type="SUPFAM" id="SSF51230">
    <property type="entry name" value="Single hybrid motif"/>
    <property type="match status" value="1"/>
</dbReference>
<keyword evidence="4 6" id="KW-0450">Lipoyl</keyword>
<evidence type="ECO:0000256" key="6">
    <source>
        <dbReference type="RuleBase" id="RU003423"/>
    </source>
</evidence>
<comment type="similarity">
    <text evidence="2 6">Belongs to the 2-oxoacid dehydrogenase family.</text>
</comment>
<comment type="caution">
    <text evidence="10">The sequence shown here is derived from an EMBL/GenBank/DDBJ whole genome shotgun (WGS) entry which is preliminary data.</text>
</comment>
<reference evidence="11 13" key="2">
    <citation type="submission" date="2018-02" db="EMBL/GenBank/DDBJ databases">
        <title>Bacteriophage NCPPB3778 and a type I-E CRISPR drive the evolution of the US Biological Select Agent, Rathayibacter toxicus.</title>
        <authorList>
            <person name="Davis E.W.II."/>
            <person name="Tabima J.F."/>
            <person name="Weisberg A.J."/>
            <person name="Lopes L.D."/>
            <person name="Wiseman M.S."/>
            <person name="Wiseman M.S."/>
            <person name="Pupko T."/>
            <person name="Belcher M.S."/>
            <person name="Sechler A.J."/>
            <person name="Tancos M.A."/>
            <person name="Schroeder B.K."/>
            <person name="Murray T.D."/>
            <person name="Luster D.G."/>
            <person name="Schneider W.L."/>
            <person name="Rogers E."/>
            <person name="Andreote F.D."/>
            <person name="Grunwald N.J."/>
            <person name="Putnam M.L."/>
            <person name="Chang J.H."/>
        </authorList>
    </citation>
    <scope>NUCLEOTIDE SEQUENCE [LARGE SCALE GENOMIC DNA]</scope>
    <source>
        <strain evidence="11 13">FH99</strain>
    </source>
</reference>
<dbReference type="GO" id="GO:0016407">
    <property type="term" value="F:acetyltransferase activity"/>
    <property type="evidence" value="ECO:0007669"/>
    <property type="project" value="TreeGrafter"/>
</dbReference>
<evidence type="ECO:0000313" key="10">
    <source>
        <dbReference type="EMBL" id="KKM44530.1"/>
    </source>
</evidence>
<sequence>MSESVSLPALGESVTEGTVTRWLKNVGDRVEVDEPLLEVSTDKVDTEIPSPVSGVIEEILVQEDETVEVGAELVRIGDGSGVSVPAQPETAAEQTTEVAPTAETTPSVDADSEQEVPAPAEPEPAPAAEKSAPRSASPTPAAESATPEPTDSNPGYVTPLVRKLASEHGVDLTSLTGTGVGGRIRKQDVLDAAATAAASPVSAPAAAEAKAVRTPLATSPLRGTTQPMSRLRKVLAQRAVESMQASAQLTSVIEVDVTAVARFRDLVKKTFQEKTGTKLSFLPFFALAAAEALKAYPVINSTLDGDSILYPDHENISIAVDTERGLLTPVLKNASELNLAQIATTIGDLAERTRSNKLKPDELAGGTFTLTNTGSRGALFDTPVVFLPQTAILGTGVVTKKPAVVQVDGADAIAIRSTVFLALSYDHRTVDGADAARFLVAVKDRLEEGAFETDLGI</sequence>
<evidence type="ECO:0000256" key="7">
    <source>
        <dbReference type="SAM" id="MobiDB-lite"/>
    </source>
</evidence>
<dbReference type="SUPFAM" id="SSF52777">
    <property type="entry name" value="CoA-dependent acyltransferases"/>
    <property type="match status" value="1"/>
</dbReference>
<dbReference type="InterPro" id="IPR000089">
    <property type="entry name" value="Biotin_lipoyl"/>
</dbReference>
<dbReference type="OrthoDB" id="9805770at2"/>
<feature type="domain" description="Lipoyl-binding" evidence="8">
    <location>
        <begin position="2"/>
        <end position="77"/>
    </location>
</feature>
<dbReference type="InterPro" id="IPR003016">
    <property type="entry name" value="2-oxoA_DH_lipoyl-BS"/>
</dbReference>
<dbReference type="InterPro" id="IPR050743">
    <property type="entry name" value="2-oxoacid_DH_E2_comp"/>
</dbReference>
<dbReference type="PATRIC" id="fig|145458.7.peg.1427"/>
<organism evidence="10 12">
    <name type="scientific">Rathayibacter toxicus</name>
    <dbReference type="NCBI Taxonomy" id="145458"/>
    <lineage>
        <taxon>Bacteria</taxon>
        <taxon>Bacillati</taxon>
        <taxon>Actinomycetota</taxon>
        <taxon>Actinomycetes</taxon>
        <taxon>Micrococcales</taxon>
        <taxon>Microbacteriaceae</taxon>
        <taxon>Rathayibacter</taxon>
    </lineage>
</organism>
<dbReference type="Pfam" id="PF00198">
    <property type="entry name" value="2-oxoacid_dh"/>
    <property type="match status" value="1"/>
</dbReference>
<comment type="cofactor">
    <cofactor evidence="1 6">
        <name>(R)-lipoate</name>
        <dbReference type="ChEBI" id="CHEBI:83088"/>
    </cofactor>
</comment>
<dbReference type="RefSeq" id="WP_027691327.1">
    <property type="nucleotide sequence ID" value="NZ_CP010848.1"/>
</dbReference>
<dbReference type="PROSITE" id="PS51826">
    <property type="entry name" value="PSBD"/>
    <property type="match status" value="1"/>
</dbReference>
<dbReference type="InterPro" id="IPR011053">
    <property type="entry name" value="Single_hybrid_motif"/>
</dbReference>
<evidence type="ECO:0000256" key="4">
    <source>
        <dbReference type="ARBA" id="ARBA00022823"/>
    </source>
</evidence>
<dbReference type="GO" id="GO:0005737">
    <property type="term" value="C:cytoplasm"/>
    <property type="evidence" value="ECO:0007669"/>
    <property type="project" value="TreeGrafter"/>
</dbReference>
<dbReference type="eggNOG" id="COG0508">
    <property type="taxonomic scope" value="Bacteria"/>
</dbReference>
<feature type="region of interest" description="Disordered" evidence="7">
    <location>
        <begin position="78"/>
        <end position="157"/>
    </location>
</feature>
<dbReference type="EMBL" id="PSWU01000007">
    <property type="protein sequence ID" value="PPI15324.1"/>
    <property type="molecule type" value="Genomic_DNA"/>
</dbReference>
<evidence type="ECO:0000256" key="2">
    <source>
        <dbReference type="ARBA" id="ARBA00007317"/>
    </source>
</evidence>
<evidence type="ECO:0000256" key="1">
    <source>
        <dbReference type="ARBA" id="ARBA00001938"/>
    </source>
</evidence>
<feature type="compositionally biased region" description="Low complexity" evidence="7">
    <location>
        <begin position="85"/>
        <end position="106"/>
    </location>
</feature>
<dbReference type="Pfam" id="PF00364">
    <property type="entry name" value="Biotin_lipoyl"/>
    <property type="match status" value="1"/>
</dbReference>
<keyword evidence="12" id="KW-1185">Reference proteome</keyword>
<feature type="domain" description="Peripheral subunit-binding (PSBD)" evidence="9">
    <location>
        <begin position="156"/>
        <end position="193"/>
    </location>
</feature>
<dbReference type="KEGG" id="rtx:TI83_06215"/>
<reference evidence="10 12" key="1">
    <citation type="submission" date="2015-04" db="EMBL/GenBank/DDBJ databases">
        <title>Draft genome sequence of Rathayibacter toxicus strain FH-142 (AKA 70134 or CS 32), a Western Australian isolate.</title>
        <authorList>
            <consortium name="Consortium for Microbial Forensics and Genomics (microFORGE)"/>
            <person name="Knight B.M."/>
            <person name="Roberts D.P."/>
            <person name="Lin D."/>
            <person name="Hari K."/>
            <person name="Fletcher J."/>
            <person name="Melcher U."/>
            <person name="Blagden T."/>
            <person name="Luster D.G."/>
            <person name="Sechler A.J."/>
            <person name="Schneider W.L."/>
            <person name="Winegar R.A."/>
        </authorList>
    </citation>
    <scope>NUCLEOTIDE SEQUENCE [LARGE SCALE GENOMIC DNA]</scope>
    <source>
        <strain evidence="10 12">FH142</strain>
    </source>
</reference>
<feature type="region of interest" description="Disordered" evidence="7">
    <location>
        <begin position="197"/>
        <end position="225"/>
    </location>
</feature>
<dbReference type="Gene3D" id="3.30.559.10">
    <property type="entry name" value="Chloramphenicol acetyltransferase-like domain"/>
    <property type="match status" value="1"/>
</dbReference>
<dbReference type="Gene3D" id="4.10.320.10">
    <property type="entry name" value="E3-binding domain"/>
    <property type="match status" value="1"/>
</dbReference>
<evidence type="ECO:0000259" key="9">
    <source>
        <dbReference type="PROSITE" id="PS51826"/>
    </source>
</evidence>
<proteinExistence type="inferred from homology"/>
<dbReference type="EMBL" id="LBFI01000053">
    <property type="protein sequence ID" value="KKM44530.1"/>
    <property type="molecule type" value="Genomic_DNA"/>
</dbReference>
<dbReference type="PROSITE" id="PS50968">
    <property type="entry name" value="BIOTINYL_LIPOYL"/>
    <property type="match status" value="1"/>
</dbReference>
<dbReference type="EC" id="2.3.1.-" evidence="6"/>
<evidence type="ECO:0000256" key="3">
    <source>
        <dbReference type="ARBA" id="ARBA00022679"/>
    </source>
</evidence>
<evidence type="ECO:0000313" key="13">
    <source>
        <dbReference type="Proteomes" id="UP000237966"/>
    </source>
</evidence>
<dbReference type="PANTHER" id="PTHR43178">
    <property type="entry name" value="DIHYDROLIPOAMIDE ACETYLTRANSFERASE COMPONENT OF PYRUVATE DEHYDROGENASE COMPLEX"/>
    <property type="match status" value="1"/>
</dbReference>
<evidence type="ECO:0000256" key="5">
    <source>
        <dbReference type="ARBA" id="ARBA00023315"/>
    </source>
</evidence>
<evidence type="ECO:0000313" key="12">
    <source>
        <dbReference type="Proteomes" id="UP000052979"/>
    </source>
</evidence>
<dbReference type="InterPro" id="IPR023213">
    <property type="entry name" value="CAT-like_dom_sf"/>
</dbReference>
<feature type="compositionally biased region" description="Low complexity" evidence="7">
    <location>
        <begin position="126"/>
        <end position="150"/>
    </location>
</feature>
<dbReference type="STRING" id="145458.APU90_00265"/>
<dbReference type="PROSITE" id="PS00189">
    <property type="entry name" value="LIPOYL"/>
    <property type="match status" value="1"/>
</dbReference>
<accession>A0A0C5BSH8</accession>
<dbReference type="NCBIfam" id="TIGR02927">
    <property type="entry name" value="SucB_Actino"/>
    <property type="match status" value="1"/>
</dbReference>
<dbReference type="InterPro" id="IPR001078">
    <property type="entry name" value="2-oxoacid_DH_actylTfrase"/>
</dbReference>
<gene>
    <name evidence="11" type="primary">sucB</name>
    <name evidence="11" type="ORF">C5C51_05995</name>
    <name evidence="10" type="ORF">VT73_08225</name>
</gene>
<evidence type="ECO:0000313" key="11">
    <source>
        <dbReference type="EMBL" id="PPI15324.1"/>
    </source>
</evidence>
<dbReference type="Proteomes" id="UP000237966">
    <property type="component" value="Unassembled WGS sequence"/>
</dbReference>
<feature type="compositionally biased region" description="Low complexity" evidence="7">
    <location>
        <begin position="197"/>
        <end position="209"/>
    </location>
</feature>
<dbReference type="CDD" id="cd06849">
    <property type="entry name" value="lipoyl_domain"/>
    <property type="match status" value="1"/>
</dbReference>
<keyword evidence="3 6" id="KW-0808">Transferase</keyword>
<dbReference type="PANTHER" id="PTHR43178:SF5">
    <property type="entry name" value="LIPOAMIDE ACYLTRANSFERASE COMPONENT OF BRANCHED-CHAIN ALPHA-KETO ACID DEHYDROGENASE COMPLEX, MITOCHONDRIAL"/>
    <property type="match status" value="1"/>
</dbReference>
<dbReference type="AlphaFoldDB" id="A0A0C5BSH8"/>
<name>A0A0C5BSH8_9MICO</name>
<dbReference type="InterPro" id="IPR004167">
    <property type="entry name" value="PSBD"/>
</dbReference>
<dbReference type="InterPro" id="IPR036625">
    <property type="entry name" value="E3-bd_dom_sf"/>
</dbReference>
<protein>
    <recommendedName>
        <fullName evidence="6">Dihydrolipoamide acetyltransferase component of pyruvate dehydrogenase complex</fullName>
        <ecNumber evidence="6">2.3.1.-</ecNumber>
    </recommendedName>
</protein>
<dbReference type="Proteomes" id="UP000052979">
    <property type="component" value="Unassembled WGS sequence"/>
</dbReference>
<dbReference type="InterPro" id="IPR014276">
    <property type="entry name" value="2-oxoglutarate_DH_E2"/>
</dbReference>
<dbReference type="Pfam" id="PF02817">
    <property type="entry name" value="E3_binding"/>
    <property type="match status" value="1"/>
</dbReference>
<dbReference type="SUPFAM" id="SSF47005">
    <property type="entry name" value="Peripheral subunit-binding domain of 2-oxo acid dehydrogenase complex"/>
    <property type="match status" value="1"/>
</dbReference>